<reference evidence="2 3" key="1">
    <citation type="submission" date="2020-08" db="EMBL/GenBank/DDBJ databases">
        <title>Genomic Encyclopedia of Type Strains, Phase IV (KMG-IV): sequencing the most valuable type-strain genomes for metagenomic binning, comparative biology and taxonomic classification.</title>
        <authorList>
            <person name="Goeker M."/>
        </authorList>
    </citation>
    <scope>NUCLEOTIDE SEQUENCE [LARGE SCALE GENOMIC DNA]</scope>
    <source>
        <strain evidence="2 3">DSM 24661</strain>
    </source>
</reference>
<dbReference type="Proteomes" id="UP000559117">
    <property type="component" value="Unassembled WGS sequence"/>
</dbReference>
<dbReference type="Pfam" id="PF10105">
    <property type="entry name" value="DUF2344"/>
    <property type="match status" value="1"/>
</dbReference>
<feature type="domain" description="DUF2344" evidence="1">
    <location>
        <begin position="4"/>
        <end position="170"/>
    </location>
</feature>
<sequence length="236" mass="26528">MTIFRIEISKKESLRYISHLDYANLLQRCIRRAKLPAAYSEGFNPHMKVSFASALALGVTTDAEYADIELTRDMCQPEFFDKLSSALPEGIQLLQAKKLNTEHPKSMNALADTAVYELIMPEDISSELINDAITKFNAASSITFTRQRRGKKAQKGRIVKKDIDIKNYVAVPLQYNDETHCLLLKLKVSPNGSIKPIEVLESIKNDHIADLDIFAVLINRKALLSQGQPLINISPR</sequence>
<gene>
    <name evidence="2" type="ORF">HNR32_000493</name>
</gene>
<dbReference type="AlphaFoldDB" id="A0A840UM93"/>
<dbReference type="InterPro" id="IPR018768">
    <property type="entry name" value="DUF2344"/>
</dbReference>
<evidence type="ECO:0000313" key="3">
    <source>
        <dbReference type="Proteomes" id="UP000559117"/>
    </source>
</evidence>
<proteinExistence type="predicted"/>
<accession>A0A840UM93</accession>
<name>A0A840UM93_9FIRM</name>
<evidence type="ECO:0000313" key="2">
    <source>
        <dbReference type="EMBL" id="MBB5335372.1"/>
    </source>
</evidence>
<keyword evidence="3" id="KW-1185">Reference proteome</keyword>
<comment type="caution">
    <text evidence="2">The sequence shown here is derived from an EMBL/GenBank/DDBJ whole genome shotgun (WGS) entry which is preliminary data.</text>
</comment>
<dbReference type="NCBIfam" id="TIGR03936">
    <property type="entry name" value="sam_1_link_chp"/>
    <property type="match status" value="1"/>
</dbReference>
<evidence type="ECO:0000259" key="1">
    <source>
        <dbReference type="Pfam" id="PF10105"/>
    </source>
</evidence>
<protein>
    <submittedName>
        <fullName evidence="2">Radical SAM-linked protein</fullName>
    </submittedName>
</protein>
<dbReference type="EMBL" id="JACHFH010000004">
    <property type="protein sequence ID" value="MBB5335372.1"/>
    <property type="molecule type" value="Genomic_DNA"/>
</dbReference>
<organism evidence="2 3">
    <name type="scientific">Pectinatus brassicae</name>
    <dbReference type="NCBI Taxonomy" id="862415"/>
    <lineage>
        <taxon>Bacteria</taxon>
        <taxon>Bacillati</taxon>
        <taxon>Bacillota</taxon>
        <taxon>Negativicutes</taxon>
        <taxon>Selenomonadales</taxon>
        <taxon>Selenomonadaceae</taxon>
        <taxon>Pectinatus</taxon>
    </lineage>
</organism>